<dbReference type="Pfam" id="PF07221">
    <property type="entry name" value="GlcNAc_2-epim"/>
    <property type="match status" value="1"/>
</dbReference>
<evidence type="ECO:0000313" key="6">
    <source>
        <dbReference type="EMBL" id="MDC2741481.1"/>
    </source>
</evidence>
<evidence type="ECO:0000313" key="5">
    <source>
        <dbReference type="EMBL" id="KAB1330545.1"/>
    </source>
</evidence>
<dbReference type="SUPFAM" id="SSF48208">
    <property type="entry name" value="Six-hairpin glycosidases"/>
    <property type="match status" value="1"/>
</dbReference>
<gene>
    <name evidence="5" type="ORF">F3B53_02045</name>
    <name evidence="4" type="ORF">F3D66_04670</name>
    <name evidence="3" type="ORF">F3F25_21105</name>
    <name evidence="6" type="ORF">PO382_04500</name>
</gene>
<comment type="similarity">
    <text evidence="1">Belongs to the N-acylglucosamine 2-epimerase family.</text>
</comment>
<dbReference type="GO" id="GO:0016853">
    <property type="term" value="F:isomerase activity"/>
    <property type="evidence" value="ECO:0007669"/>
    <property type="project" value="UniProtKB-KW"/>
</dbReference>
<reference evidence="6" key="2">
    <citation type="submission" date="2022-10" db="EMBL/GenBank/DDBJ databases">
        <title>Human gut microbiome strain richness.</title>
        <authorList>
            <person name="Chen-Liaw A."/>
        </authorList>
    </citation>
    <scope>NUCLEOTIDE SEQUENCE</scope>
    <source>
        <strain evidence="6">BSD2780120875st1_E1_BSD2780120875_150330</strain>
    </source>
</reference>
<dbReference type="Proteomes" id="UP000473905">
    <property type="component" value="Unassembled WGS sequence"/>
</dbReference>
<dbReference type="PANTHER" id="PTHR15108">
    <property type="entry name" value="N-ACYLGLUCOSAMINE-2-EPIMERASE"/>
    <property type="match status" value="1"/>
</dbReference>
<evidence type="ECO:0000313" key="7">
    <source>
        <dbReference type="Proteomes" id="UP000365824"/>
    </source>
</evidence>
<organism evidence="3 7">
    <name type="scientific">Bacteroides ovatus</name>
    <dbReference type="NCBI Taxonomy" id="28116"/>
    <lineage>
        <taxon>Bacteria</taxon>
        <taxon>Pseudomonadati</taxon>
        <taxon>Bacteroidota</taxon>
        <taxon>Bacteroidia</taxon>
        <taxon>Bacteroidales</taxon>
        <taxon>Bacteroidaceae</taxon>
        <taxon>Bacteroides</taxon>
    </lineage>
</organism>
<dbReference type="EMBL" id="VWLB01000041">
    <property type="protein sequence ID" value="KAA3924944.1"/>
    <property type="molecule type" value="Genomic_DNA"/>
</dbReference>
<evidence type="ECO:0000313" key="9">
    <source>
        <dbReference type="Proteomes" id="UP000473905"/>
    </source>
</evidence>
<evidence type="ECO:0000313" key="3">
    <source>
        <dbReference type="EMBL" id="KAA3924944.1"/>
    </source>
</evidence>
<dbReference type="EMBL" id="VWFC01000002">
    <property type="protein sequence ID" value="KAB1330545.1"/>
    <property type="molecule type" value="Genomic_DNA"/>
</dbReference>
<proteinExistence type="inferred from homology"/>
<dbReference type="AlphaFoldDB" id="A0A139KWC3"/>
<keyword evidence="2" id="KW-0413">Isomerase</keyword>
<dbReference type="FunFam" id="1.50.10.10:FF:000021">
    <property type="entry name" value="N-acylglucosamine 2-epimerase"/>
    <property type="match status" value="1"/>
</dbReference>
<sequence>MKNITDYIQQWANTYKDDMQNNIMPFWIKYGLDRVNGGIYTCVDRDGALMDSTKSVWFQGRFAFTCSYAYNHIEKNPAWLQAAKSTLDFIEKYCFDSDGRMYFEVTADGRPLRKRRYIFSESFAAIAMSEYSIASGDKTYAVKALELFKRMQYFLQTPGLLAPKYTDTLPMKGHSITMILINVASRIREAIQDECLTRQIDESISCLEKDFLHPEFKALLETVGPNGEFIDSNMGRTINPGHCIETAWFLLEESKLRGRDQNIKELGLKILDWSWEWGWDKEFGGIINFKDCRNLPSQDYAQDMKFWWPQTEAIIATLYAYLMTKEEKYLKMHQQISEWTYTHFPDKEYGEWYGYLHRDGTVAQPAKGNLFKGPFHIPRMMTKGYMLCEEIMSEIKKEIR</sequence>
<evidence type="ECO:0000256" key="1">
    <source>
        <dbReference type="ARBA" id="ARBA00008558"/>
    </source>
</evidence>
<accession>A0A139KWC3</accession>
<dbReference type="Proteomes" id="UP001219389">
    <property type="component" value="Unassembled WGS sequence"/>
</dbReference>
<reference evidence="7 8" key="1">
    <citation type="journal article" date="2019" name="Nat. Med.">
        <title>A library of human gut bacterial isolates paired with longitudinal multiomics data enables mechanistic microbiome research.</title>
        <authorList>
            <person name="Poyet M."/>
            <person name="Groussin M."/>
            <person name="Gibbons S.M."/>
            <person name="Avila-Pacheco J."/>
            <person name="Jiang X."/>
            <person name="Kearney S.M."/>
            <person name="Perrotta A.R."/>
            <person name="Berdy B."/>
            <person name="Zhao S."/>
            <person name="Lieberman T.D."/>
            <person name="Swanson P.K."/>
            <person name="Smith M."/>
            <person name="Roesemann S."/>
            <person name="Alexander J.E."/>
            <person name="Rich S.A."/>
            <person name="Livny J."/>
            <person name="Vlamakis H."/>
            <person name="Clish C."/>
            <person name="Bullock K."/>
            <person name="Deik A."/>
            <person name="Scott J."/>
            <person name="Pierce K.A."/>
            <person name="Xavier R.J."/>
            <person name="Alm E.J."/>
        </authorList>
    </citation>
    <scope>NUCLEOTIDE SEQUENCE [LARGE SCALE GENOMIC DNA]</scope>
    <source>
        <strain evidence="4 9">BIOML-A134</strain>
        <strain evidence="3 7">BIOML-A160</strain>
        <strain evidence="5 8">BIOML-A2</strain>
    </source>
</reference>
<dbReference type="EMBL" id="VWKB01000005">
    <property type="protein sequence ID" value="KAA4103228.1"/>
    <property type="molecule type" value="Genomic_DNA"/>
</dbReference>
<dbReference type="InterPro" id="IPR010819">
    <property type="entry name" value="AGE/CE"/>
</dbReference>
<dbReference type="Gene3D" id="1.50.10.10">
    <property type="match status" value="1"/>
</dbReference>
<dbReference type="InterPro" id="IPR008928">
    <property type="entry name" value="6-hairpin_glycosidase_sf"/>
</dbReference>
<dbReference type="Proteomes" id="UP000375690">
    <property type="component" value="Unassembled WGS sequence"/>
</dbReference>
<keyword evidence="9" id="KW-1185">Reference proteome</keyword>
<dbReference type="RefSeq" id="WP_009039610.1">
    <property type="nucleotide sequence ID" value="NZ_CAAKNR010000208.1"/>
</dbReference>
<dbReference type="Proteomes" id="UP000365824">
    <property type="component" value="Unassembled WGS sequence"/>
</dbReference>
<dbReference type="GO" id="GO:0005975">
    <property type="term" value="P:carbohydrate metabolic process"/>
    <property type="evidence" value="ECO:0007669"/>
    <property type="project" value="InterPro"/>
</dbReference>
<name>A0A139KWC3_BACOV</name>
<evidence type="ECO:0000313" key="8">
    <source>
        <dbReference type="Proteomes" id="UP000375690"/>
    </source>
</evidence>
<dbReference type="EMBL" id="JAQNZF010000004">
    <property type="protein sequence ID" value="MDC2741481.1"/>
    <property type="molecule type" value="Genomic_DNA"/>
</dbReference>
<evidence type="ECO:0000313" key="4">
    <source>
        <dbReference type="EMBL" id="KAA4103228.1"/>
    </source>
</evidence>
<evidence type="ECO:0000256" key="2">
    <source>
        <dbReference type="ARBA" id="ARBA00023235"/>
    </source>
</evidence>
<comment type="caution">
    <text evidence="3">The sequence shown here is derived from an EMBL/GenBank/DDBJ whole genome shotgun (WGS) entry which is preliminary data.</text>
</comment>
<dbReference type="STRING" id="28116.Bovatus_00651"/>
<protein>
    <submittedName>
        <fullName evidence="6">AGE family epimerase/isomerase</fullName>
    </submittedName>
    <submittedName>
        <fullName evidence="3">N-acylglucosamine 2-epimerase</fullName>
    </submittedName>
</protein>
<dbReference type="InterPro" id="IPR012341">
    <property type="entry name" value="6hp_glycosidase-like_sf"/>
</dbReference>